<protein>
    <submittedName>
        <fullName evidence="2">TPR-like protein</fullName>
    </submittedName>
</protein>
<dbReference type="OrthoDB" id="9991317at2759"/>
<organism evidence="2 3">
    <name type="scientific">Coprinellus micaceus</name>
    <name type="common">Glistening ink-cap mushroom</name>
    <name type="synonym">Coprinus micaceus</name>
    <dbReference type="NCBI Taxonomy" id="71717"/>
    <lineage>
        <taxon>Eukaryota</taxon>
        <taxon>Fungi</taxon>
        <taxon>Dikarya</taxon>
        <taxon>Basidiomycota</taxon>
        <taxon>Agaricomycotina</taxon>
        <taxon>Agaricomycetes</taxon>
        <taxon>Agaricomycetidae</taxon>
        <taxon>Agaricales</taxon>
        <taxon>Agaricineae</taxon>
        <taxon>Psathyrellaceae</taxon>
        <taxon>Coprinellus</taxon>
    </lineage>
</organism>
<dbReference type="PANTHER" id="PTHR19959:SF119">
    <property type="entry name" value="FUNGAL LIPASE-LIKE DOMAIN-CONTAINING PROTEIN"/>
    <property type="match status" value="1"/>
</dbReference>
<evidence type="ECO:0000313" key="3">
    <source>
        <dbReference type="Proteomes" id="UP000298030"/>
    </source>
</evidence>
<dbReference type="AlphaFoldDB" id="A0A4Y7T006"/>
<dbReference type="STRING" id="71717.A0A4Y7T006"/>
<dbReference type="Proteomes" id="UP000298030">
    <property type="component" value="Unassembled WGS sequence"/>
</dbReference>
<keyword evidence="3" id="KW-1185">Reference proteome</keyword>
<reference evidence="2 3" key="1">
    <citation type="journal article" date="2019" name="Nat. Ecol. Evol.">
        <title>Megaphylogeny resolves global patterns of mushroom evolution.</title>
        <authorList>
            <person name="Varga T."/>
            <person name="Krizsan K."/>
            <person name="Foldi C."/>
            <person name="Dima B."/>
            <person name="Sanchez-Garcia M."/>
            <person name="Sanchez-Ramirez S."/>
            <person name="Szollosi G.J."/>
            <person name="Szarkandi J.G."/>
            <person name="Papp V."/>
            <person name="Albert L."/>
            <person name="Andreopoulos W."/>
            <person name="Angelini C."/>
            <person name="Antonin V."/>
            <person name="Barry K.W."/>
            <person name="Bougher N.L."/>
            <person name="Buchanan P."/>
            <person name="Buyck B."/>
            <person name="Bense V."/>
            <person name="Catcheside P."/>
            <person name="Chovatia M."/>
            <person name="Cooper J."/>
            <person name="Damon W."/>
            <person name="Desjardin D."/>
            <person name="Finy P."/>
            <person name="Geml J."/>
            <person name="Haridas S."/>
            <person name="Hughes K."/>
            <person name="Justo A."/>
            <person name="Karasinski D."/>
            <person name="Kautmanova I."/>
            <person name="Kiss B."/>
            <person name="Kocsube S."/>
            <person name="Kotiranta H."/>
            <person name="LaButti K.M."/>
            <person name="Lechner B.E."/>
            <person name="Liimatainen K."/>
            <person name="Lipzen A."/>
            <person name="Lukacs Z."/>
            <person name="Mihaltcheva S."/>
            <person name="Morgado L.N."/>
            <person name="Niskanen T."/>
            <person name="Noordeloos M.E."/>
            <person name="Ohm R.A."/>
            <person name="Ortiz-Santana B."/>
            <person name="Ovrebo C."/>
            <person name="Racz N."/>
            <person name="Riley R."/>
            <person name="Savchenko A."/>
            <person name="Shiryaev A."/>
            <person name="Soop K."/>
            <person name="Spirin V."/>
            <person name="Szebenyi C."/>
            <person name="Tomsovsky M."/>
            <person name="Tulloss R.E."/>
            <person name="Uehling J."/>
            <person name="Grigoriev I.V."/>
            <person name="Vagvolgyi C."/>
            <person name="Papp T."/>
            <person name="Martin F.M."/>
            <person name="Miettinen O."/>
            <person name="Hibbett D.S."/>
            <person name="Nagy L.G."/>
        </authorList>
    </citation>
    <scope>NUCLEOTIDE SEQUENCE [LARGE SCALE GENOMIC DNA]</scope>
    <source>
        <strain evidence="2 3">FP101781</strain>
    </source>
</reference>
<name>A0A4Y7T006_COPMI</name>
<feature type="domain" description="CHAT" evidence="1">
    <location>
        <begin position="923"/>
        <end position="1119"/>
    </location>
</feature>
<dbReference type="Pfam" id="PF12770">
    <property type="entry name" value="CHAT"/>
    <property type="match status" value="1"/>
</dbReference>
<accession>A0A4Y7T006</accession>
<dbReference type="PANTHER" id="PTHR19959">
    <property type="entry name" value="KINESIN LIGHT CHAIN"/>
    <property type="match status" value="1"/>
</dbReference>
<evidence type="ECO:0000313" key="2">
    <source>
        <dbReference type="EMBL" id="TEB27228.1"/>
    </source>
</evidence>
<gene>
    <name evidence="2" type="ORF">FA13DRAFT_946176</name>
</gene>
<proteinExistence type="predicted"/>
<comment type="caution">
    <text evidence="2">The sequence shown here is derived from an EMBL/GenBank/DDBJ whole genome shotgun (WGS) entry which is preliminary data.</text>
</comment>
<dbReference type="SUPFAM" id="SSF48452">
    <property type="entry name" value="TPR-like"/>
    <property type="match status" value="2"/>
</dbReference>
<dbReference type="EMBL" id="QPFP01000041">
    <property type="protein sequence ID" value="TEB27228.1"/>
    <property type="molecule type" value="Genomic_DNA"/>
</dbReference>
<sequence length="1123" mass="123906">MQLSIELPMGVQGVDCVVRSTDDGDVGSAHLDFRGPPGVEEVSDKPMSQGLETLSKSLSFTISWRIVKAPLKRSQGTPEVTQMLSDLNSVEEVASVNPQVQAEMLSILNELRSLSWSQFRRYGRLKDLEDAIDALQKAIPHVPEDHPDMPAMLSDLGVWLKNRFQFTGNLADVREAIVAHQKAIRLSPPDHPTLYGMHSNLGLSFLSLSERTGNVDDMAEAVSSNKEAVRLIPKNDRNMPRVLSNLASSLQRRFEHTGDVTDLSEAVDTYRKAKELMNEGDGSLPGLLVNFAASLGARFERSGDDKDSAEALSAVRKAEALLPADHPCTLNALGILGRLLMARFERNGVLDELSESISVHQRVIRLTPPNHSILPHFWSILGASFAERFQRIGSLPDISEAIFLLQRAVRATAEDHPELPNQLCKLGGAFRFRFSRTGNLSDIQEAVEIQRKAVDITPTSHADLPLRLNDLGVALALRFRGFGETSDISEALSSFRRALKGISDGHLATLLLLDNLGNIHQERFEFEHCGNMADINEAIVAHKKAVDSTQKGHADLGRRFNNLGTSYITRFKCTGNLEDSTEAIEAFKCGVDLVPDGFADRSVILSNLAAASLSRALSTGSAEDMEITISHFRRAATSTLGPTSRLVFAATHWARLLNEHYPDSPDIIVAFDTAIQKVGLMVGLDQTIQNQLSQMQDLPNISLEASSSALRLSKPQKALEWLEHGRCFMWSQLQRLRSPLDELRVYDPDLASEISDVAKQLEDAGSTRRLSAAEMSWAGRISIEDGVRKHVRLAEQWARLVNRVKDLPGFASLLQPKLFSTLIQDLPTSGFVVVINMSDARCDAIALQSGVDVARHIPLSSFNRQKAKKCQEQLRRQLGVYSLRGGEDGGISEEGSGERVGGIYRRGRRGSRSEVQQLLHCLWIDVVKPIIMALGIPEWDGSKRGPIPRIWWCPTSTLSSLPIHAAGTYDDLHSEGVLDFVVSSYTPTISSLIQRLKNDDLQATPGSGLFLTSHPTVAGLAAIPGTVREVDSIYESAEKHGINAMKVHGDLLSVEDCLRHMEEFSSVHFACHARQDEYDPMKSRFRFHHGQLDLDTIAKRNLKNAELAFLSACETARGEERLP</sequence>
<evidence type="ECO:0000259" key="1">
    <source>
        <dbReference type="Pfam" id="PF12770"/>
    </source>
</evidence>
<dbReference type="Gene3D" id="1.25.40.10">
    <property type="entry name" value="Tetratricopeptide repeat domain"/>
    <property type="match status" value="3"/>
</dbReference>
<dbReference type="SUPFAM" id="SSF81901">
    <property type="entry name" value="HCP-like"/>
    <property type="match status" value="1"/>
</dbReference>
<dbReference type="InterPro" id="IPR011990">
    <property type="entry name" value="TPR-like_helical_dom_sf"/>
</dbReference>
<dbReference type="InterPro" id="IPR024983">
    <property type="entry name" value="CHAT_dom"/>
</dbReference>